<dbReference type="Gene3D" id="3.40.50.300">
    <property type="entry name" value="P-loop containing nucleotide triphosphate hydrolases"/>
    <property type="match status" value="1"/>
</dbReference>
<accession>A0A4S8L3D2</accession>
<comment type="subcellular location">
    <subcellularLocation>
        <location evidence="1">Cell membrane</location>
        <topology evidence="1">Lipid-anchor</topology>
        <orientation evidence="1">Cytoplasmic side</orientation>
    </subcellularLocation>
</comment>
<dbReference type="PROSITE" id="PS51421">
    <property type="entry name" value="RAS"/>
    <property type="match status" value="1"/>
</dbReference>
<dbReference type="OrthoDB" id="5976022at2759"/>
<dbReference type="InterPro" id="IPR027417">
    <property type="entry name" value="P-loop_NTPase"/>
</dbReference>
<dbReference type="InterPro" id="IPR005225">
    <property type="entry name" value="Small_GTP-bd"/>
</dbReference>
<evidence type="ECO:0000256" key="2">
    <source>
        <dbReference type="ARBA" id="ARBA00022741"/>
    </source>
</evidence>
<keyword evidence="5" id="KW-1185">Reference proteome</keyword>
<dbReference type="EMBL" id="ML179693">
    <property type="protein sequence ID" value="THU83007.1"/>
    <property type="molecule type" value="Genomic_DNA"/>
</dbReference>
<dbReference type="GO" id="GO:0005886">
    <property type="term" value="C:plasma membrane"/>
    <property type="evidence" value="ECO:0007669"/>
    <property type="project" value="UniProtKB-SubCell"/>
</dbReference>
<dbReference type="GO" id="GO:0005525">
    <property type="term" value="F:GTP binding"/>
    <property type="evidence" value="ECO:0007669"/>
    <property type="project" value="UniProtKB-KW"/>
</dbReference>
<evidence type="ECO:0000256" key="1">
    <source>
        <dbReference type="ARBA" id="ARBA00004342"/>
    </source>
</evidence>
<dbReference type="InterPro" id="IPR001806">
    <property type="entry name" value="Small_GTPase"/>
</dbReference>
<keyword evidence="3" id="KW-0342">GTP-binding</keyword>
<dbReference type="PROSITE" id="PS51420">
    <property type="entry name" value="RHO"/>
    <property type="match status" value="1"/>
</dbReference>
<dbReference type="PROSITE" id="PS51419">
    <property type="entry name" value="RAB"/>
    <property type="match status" value="1"/>
</dbReference>
<dbReference type="SMART" id="SM00173">
    <property type="entry name" value="RAS"/>
    <property type="match status" value="1"/>
</dbReference>
<dbReference type="PANTHER" id="PTHR24070">
    <property type="entry name" value="RAS, DI-RAS, AND RHEB FAMILY MEMBERS OF SMALL GTPASE SUPERFAMILY"/>
    <property type="match status" value="1"/>
</dbReference>
<dbReference type="NCBIfam" id="TIGR00231">
    <property type="entry name" value="small_GTP"/>
    <property type="match status" value="1"/>
</dbReference>
<evidence type="ECO:0000313" key="5">
    <source>
        <dbReference type="Proteomes" id="UP000297245"/>
    </source>
</evidence>
<sequence length="200" mass="22310">MDRWKVAVLGDGAVGKTALTTQFTSNRFPGVILALFAFSQSTHDPTVQDTYSKQVTVDNEKCRLEVIDTAAPEKYPTLQNDCFLEGQGFILVYSIASRSTFEWLETLRHSIERTLGNGNFIMMVVGNKSDMVSERKVSTEEGAELARQFGCEFIETSAKTTQNVELPFTTLIRALRQTTKMDNDSVKSKRKKHGAACIIV</sequence>
<reference evidence="4 5" key="1">
    <citation type="journal article" date="2019" name="Nat. Ecol. Evol.">
        <title>Megaphylogeny resolves global patterns of mushroom evolution.</title>
        <authorList>
            <person name="Varga T."/>
            <person name="Krizsan K."/>
            <person name="Foldi C."/>
            <person name="Dima B."/>
            <person name="Sanchez-Garcia M."/>
            <person name="Sanchez-Ramirez S."/>
            <person name="Szollosi G.J."/>
            <person name="Szarkandi J.G."/>
            <person name="Papp V."/>
            <person name="Albert L."/>
            <person name="Andreopoulos W."/>
            <person name="Angelini C."/>
            <person name="Antonin V."/>
            <person name="Barry K.W."/>
            <person name="Bougher N.L."/>
            <person name="Buchanan P."/>
            <person name="Buyck B."/>
            <person name="Bense V."/>
            <person name="Catcheside P."/>
            <person name="Chovatia M."/>
            <person name="Cooper J."/>
            <person name="Damon W."/>
            <person name="Desjardin D."/>
            <person name="Finy P."/>
            <person name="Geml J."/>
            <person name="Haridas S."/>
            <person name="Hughes K."/>
            <person name="Justo A."/>
            <person name="Karasinski D."/>
            <person name="Kautmanova I."/>
            <person name="Kiss B."/>
            <person name="Kocsube S."/>
            <person name="Kotiranta H."/>
            <person name="LaButti K.M."/>
            <person name="Lechner B.E."/>
            <person name="Liimatainen K."/>
            <person name="Lipzen A."/>
            <person name="Lukacs Z."/>
            <person name="Mihaltcheva S."/>
            <person name="Morgado L.N."/>
            <person name="Niskanen T."/>
            <person name="Noordeloos M.E."/>
            <person name="Ohm R.A."/>
            <person name="Ortiz-Santana B."/>
            <person name="Ovrebo C."/>
            <person name="Racz N."/>
            <person name="Riley R."/>
            <person name="Savchenko A."/>
            <person name="Shiryaev A."/>
            <person name="Soop K."/>
            <person name="Spirin V."/>
            <person name="Szebenyi C."/>
            <person name="Tomsovsky M."/>
            <person name="Tulloss R.E."/>
            <person name="Uehling J."/>
            <person name="Grigoriev I.V."/>
            <person name="Vagvolgyi C."/>
            <person name="Papp T."/>
            <person name="Martin F.M."/>
            <person name="Miettinen O."/>
            <person name="Hibbett D.S."/>
            <person name="Nagy L.G."/>
        </authorList>
    </citation>
    <scope>NUCLEOTIDE SEQUENCE [LARGE SCALE GENOMIC DNA]</scope>
    <source>
        <strain evidence="4 5">CBS 962.96</strain>
    </source>
</reference>
<evidence type="ECO:0000256" key="3">
    <source>
        <dbReference type="ARBA" id="ARBA00023134"/>
    </source>
</evidence>
<dbReference type="Pfam" id="PF00071">
    <property type="entry name" value="Ras"/>
    <property type="match status" value="1"/>
</dbReference>
<dbReference type="FunFam" id="3.40.50.300:FF:001423">
    <property type="entry name" value="Ras family GTPase"/>
    <property type="match status" value="1"/>
</dbReference>
<gene>
    <name evidence="4" type="ORF">K435DRAFT_871754</name>
</gene>
<dbReference type="GO" id="GO:0003924">
    <property type="term" value="F:GTPase activity"/>
    <property type="evidence" value="ECO:0007669"/>
    <property type="project" value="InterPro"/>
</dbReference>
<protein>
    <submittedName>
        <fullName evidence="4">Ras protein</fullName>
    </submittedName>
</protein>
<name>A0A4S8L3D2_DENBC</name>
<dbReference type="SMART" id="SM00174">
    <property type="entry name" value="RHO"/>
    <property type="match status" value="1"/>
</dbReference>
<dbReference type="InterPro" id="IPR020849">
    <property type="entry name" value="Small_GTPase_Ras-type"/>
</dbReference>
<dbReference type="PRINTS" id="PR00449">
    <property type="entry name" value="RASTRNSFRMNG"/>
</dbReference>
<dbReference type="AlphaFoldDB" id="A0A4S8L3D2"/>
<keyword evidence="2" id="KW-0547">Nucleotide-binding</keyword>
<dbReference type="Proteomes" id="UP000297245">
    <property type="component" value="Unassembled WGS sequence"/>
</dbReference>
<dbReference type="SMART" id="SM00175">
    <property type="entry name" value="RAB"/>
    <property type="match status" value="1"/>
</dbReference>
<dbReference type="GO" id="GO:0007165">
    <property type="term" value="P:signal transduction"/>
    <property type="evidence" value="ECO:0007669"/>
    <property type="project" value="InterPro"/>
</dbReference>
<dbReference type="SUPFAM" id="SSF52540">
    <property type="entry name" value="P-loop containing nucleoside triphosphate hydrolases"/>
    <property type="match status" value="1"/>
</dbReference>
<evidence type="ECO:0000313" key="4">
    <source>
        <dbReference type="EMBL" id="THU83007.1"/>
    </source>
</evidence>
<proteinExistence type="predicted"/>
<organism evidence="4 5">
    <name type="scientific">Dendrothele bispora (strain CBS 962.96)</name>
    <dbReference type="NCBI Taxonomy" id="1314807"/>
    <lineage>
        <taxon>Eukaryota</taxon>
        <taxon>Fungi</taxon>
        <taxon>Dikarya</taxon>
        <taxon>Basidiomycota</taxon>
        <taxon>Agaricomycotina</taxon>
        <taxon>Agaricomycetes</taxon>
        <taxon>Agaricomycetidae</taxon>
        <taxon>Agaricales</taxon>
        <taxon>Agaricales incertae sedis</taxon>
        <taxon>Dendrothele</taxon>
    </lineage>
</organism>